<proteinExistence type="inferred from homology"/>
<dbReference type="AlphaFoldDB" id="A0A132B215"/>
<dbReference type="OrthoDB" id="542013at2759"/>
<comment type="similarity">
    <text evidence="1">Belongs to the short-chain dehydrogenases/reductases (SDR) family.</text>
</comment>
<evidence type="ECO:0000313" key="4">
    <source>
        <dbReference type="EMBL" id="KUJ06422.1"/>
    </source>
</evidence>
<accession>A0A132B215</accession>
<keyword evidence="5" id="KW-1185">Reference proteome</keyword>
<reference evidence="4 5" key="1">
    <citation type="submission" date="2015-10" db="EMBL/GenBank/DDBJ databases">
        <title>Full genome of DAOMC 229536 Phialocephala scopiformis, a fungal endophyte of spruce producing the potent anti-insectan compound rugulosin.</title>
        <authorList>
            <consortium name="DOE Joint Genome Institute"/>
            <person name="Walker A.K."/>
            <person name="Frasz S.L."/>
            <person name="Seifert K.A."/>
            <person name="Miller J.D."/>
            <person name="Mondo S.J."/>
            <person name="Labutti K."/>
            <person name="Lipzen A."/>
            <person name="Dockter R."/>
            <person name="Kennedy M."/>
            <person name="Grigoriev I.V."/>
            <person name="Spatafora J.W."/>
        </authorList>
    </citation>
    <scope>NUCLEOTIDE SEQUENCE [LARGE SCALE GENOMIC DNA]</scope>
    <source>
        <strain evidence="4 5">CBS 120377</strain>
    </source>
</reference>
<dbReference type="GeneID" id="28817064"/>
<keyword evidence="2" id="KW-0521">NADP</keyword>
<name>A0A132B215_MOLSC</name>
<evidence type="ECO:0000256" key="1">
    <source>
        <dbReference type="ARBA" id="ARBA00006484"/>
    </source>
</evidence>
<dbReference type="PRINTS" id="PR00081">
    <property type="entry name" value="GDHRDH"/>
</dbReference>
<dbReference type="Proteomes" id="UP000070700">
    <property type="component" value="Unassembled WGS sequence"/>
</dbReference>
<dbReference type="InterPro" id="IPR036291">
    <property type="entry name" value="NAD(P)-bd_dom_sf"/>
</dbReference>
<keyword evidence="3" id="KW-0560">Oxidoreductase</keyword>
<gene>
    <name evidence="4" type="ORF">LY89DRAFT_412289</name>
</gene>
<evidence type="ECO:0000256" key="3">
    <source>
        <dbReference type="ARBA" id="ARBA00023002"/>
    </source>
</evidence>
<organism evidence="4 5">
    <name type="scientific">Mollisia scopiformis</name>
    <name type="common">Conifer needle endophyte fungus</name>
    <name type="synonym">Phialocephala scopiformis</name>
    <dbReference type="NCBI Taxonomy" id="149040"/>
    <lineage>
        <taxon>Eukaryota</taxon>
        <taxon>Fungi</taxon>
        <taxon>Dikarya</taxon>
        <taxon>Ascomycota</taxon>
        <taxon>Pezizomycotina</taxon>
        <taxon>Leotiomycetes</taxon>
        <taxon>Helotiales</taxon>
        <taxon>Mollisiaceae</taxon>
        <taxon>Mollisia</taxon>
    </lineage>
</organism>
<evidence type="ECO:0000256" key="2">
    <source>
        <dbReference type="ARBA" id="ARBA00022857"/>
    </source>
</evidence>
<dbReference type="SUPFAM" id="SSF51735">
    <property type="entry name" value="NAD(P)-binding Rossmann-fold domains"/>
    <property type="match status" value="1"/>
</dbReference>
<dbReference type="GO" id="GO:0016491">
    <property type="term" value="F:oxidoreductase activity"/>
    <property type="evidence" value="ECO:0007669"/>
    <property type="project" value="UniProtKB-KW"/>
</dbReference>
<dbReference type="InParanoid" id="A0A132B215"/>
<dbReference type="STRING" id="149040.A0A132B215"/>
<evidence type="ECO:0000313" key="5">
    <source>
        <dbReference type="Proteomes" id="UP000070700"/>
    </source>
</evidence>
<dbReference type="RefSeq" id="XP_018060777.1">
    <property type="nucleotide sequence ID" value="XM_018207338.1"/>
</dbReference>
<dbReference type="PANTHER" id="PTHR24320">
    <property type="entry name" value="RETINOL DEHYDROGENASE"/>
    <property type="match status" value="1"/>
</dbReference>
<sequence>MSTFARNILGGGLKSDTLPADLSFEGETVLITGATSGLGLEATVHYLQHGASVTITARTAAKGEQAKLDIESRTGKLVDVMILDMDTFEGVKTFVNTFKKENRHFDIILLNCGVQEFVWKPSPEGWFANIQVNVLSTTLLGLLLIQWMRSKPEQSHLLFVGSGSHWENDLSKWPRKDIITFWSKEENFMSGRDAYGISKLMLHYCVNAMDKIASAGGKISPIVNTVCPGIVQTGIARSFGGGVWGMQCVAKAYMALALKAVPADVGARSLVVAAKTTPEQHGTFRRPYLTDDEYEKVSAPFFKTEEAKEIQAEVWKEVVEILAAADPEVSKIVL</sequence>
<dbReference type="InterPro" id="IPR002347">
    <property type="entry name" value="SDR_fam"/>
</dbReference>
<dbReference type="KEGG" id="psco:LY89DRAFT_412289"/>
<dbReference type="PANTHER" id="PTHR24320:SF252">
    <property type="entry name" value="DEHYDROGENASE_REDUCTASE FAMILY PROTEIN, PUTATIVE (AFU_ORTHOLOGUE AFUA_3G08550)-RELATED"/>
    <property type="match status" value="1"/>
</dbReference>
<dbReference type="Gene3D" id="3.40.50.720">
    <property type="entry name" value="NAD(P)-binding Rossmann-like Domain"/>
    <property type="match status" value="1"/>
</dbReference>
<dbReference type="Pfam" id="PF00106">
    <property type="entry name" value="adh_short"/>
    <property type="match status" value="1"/>
</dbReference>
<protein>
    <submittedName>
        <fullName evidence="4">NAD(P)-binding protein</fullName>
    </submittedName>
</protein>
<dbReference type="EMBL" id="KQ947447">
    <property type="protein sequence ID" value="KUJ06422.1"/>
    <property type="molecule type" value="Genomic_DNA"/>
</dbReference>